<evidence type="ECO:0000256" key="2">
    <source>
        <dbReference type="ARBA" id="ARBA00010917"/>
    </source>
</evidence>
<evidence type="ECO:0000256" key="5">
    <source>
        <dbReference type="ARBA" id="ARBA00022787"/>
    </source>
</evidence>
<dbReference type="Pfam" id="PF08038">
    <property type="entry name" value="Tom7"/>
    <property type="match status" value="1"/>
</dbReference>
<evidence type="ECO:0000256" key="4">
    <source>
        <dbReference type="ARBA" id="ARBA00022692"/>
    </source>
</evidence>
<proteinExistence type="inferred from homology"/>
<keyword evidence="4" id="KW-0812">Transmembrane</keyword>
<dbReference type="AlphaFoldDB" id="A0A8H7E3S6"/>
<accession>A0A8H7E3S6</accession>
<keyword evidence="7" id="KW-1133">Transmembrane helix</keyword>
<keyword evidence="9" id="KW-0472">Membrane</keyword>
<evidence type="ECO:0000256" key="7">
    <source>
        <dbReference type="ARBA" id="ARBA00022989"/>
    </source>
</evidence>
<reference evidence="10" key="1">
    <citation type="submission" date="2020-02" db="EMBL/GenBank/DDBJ databases">
        <authorList>
            <person name="Palmer J.M."/>
        </authorList>
    </citation>
    <scope>NUCLEOTIDE SEQUENCE</scope>
    <source>
        <strain evidence="10">EPUS1.4</strain>
        <tissue evidence="10">Thallus</tissue>
    </source>
</reference>
<evidence type="ECO:0000256" key="1">
    <source>
        <dbReference type="ARBA" id="ARBA00004572"/>
    </source>
</evidence>
<dbReference type="Proteomes" id="UP000606974">
    <property type="component" value="Unassembled WGS sequence"/>
</dbReference>
<keyword evidence="11" id="KW-1185">Reference proteome</keyword>
<dbReference type="PANTHER" id="PTHR34944:SF2">
    <property type="entry name" value="MITOCHONDRIAL IMPORT RECEPTOR SUBUNIT TOM7"/>
    <property type="match status" value="1"/>
</dbReference>
<comment type="subcellular location">
    <subcellularLocation>
        <location evidence="1">Mitochondrion outer membrane</location>
        <topology evidence="1">Single-pass membrane protein</topology>
    </subcellularLocation>
</comment>
<name>A0A8H7E3S6_9EURO</name>
<evidence type="ECO:0000256" key="8">
    <source>
        <dbReference type="ARBA" id="ARBA00023128"/>
    </source>
</evidence>
<dbReference type="GO" id="GO:0030150">
    <property type="term" value="P:protein import into mitochondrial matrix"/>
    <property type="evidence" value="ECO:0007669"/>
    <property type="project" value="InterPro"/>
</dbReference>
<dbReference type="PANTHER" id="PTHR34944">
    <property type="entry name" value="MITOCHONDRIAL IMPORT RECEPTOR SUBUNIT TOM7"/>
    <property type="match status" value="1"/>
</dbReference>
<comment type="caution">
    <text evidence="10">The sequence shown here is derived from an EMBL/GenBank/DDBJ whole genome shotgun (WGS) entry which is preliminary data.</text>
</comment>
<dbReference type="EMBL" id="JAACFV010000075">
    <property type="protein sequence ID" value="KAF7507073.1"/>
    <property type="molecule type" value="Genomic_DNA"/>
</dbReference>
<evidence type="ECO:0008006" key="12">
    <source>
        <dbReference type="Google" id="ProtNLM"/>
    </source>
</evidence>
<evidence type="ECO:0000256" key="3">
    <source>
        <dbReference type="ARBA" id="ARBA00022448"/>
    </source>
</evidence>
<dbReference type="GO" id="GO:0005742">
    <property type="term" value="C:mitochondrial outer membrane translocase complex"/>
    <property type="evidence" value="ECO:0007669"/>
    <property type="project" value="InterPro"/>
</dbReference>
<dbReference type="GO" id="GO:0045040">
    <property type="term" value="P:protein insertion into mitochondrial outer membrane"/>
    <property type="evidence" value="ECO:0007669"/>
    <property type="project" value="TreeGrafter"/>
</dbReference>
<evidence type="ECO:0000313" key="11">
    <source>
        <dbReference type="Proteomes" id="UP000606974"/>
    </source>
</evidence>
<organism evidence="10 11">
    <name type="scientific">Endocarpon pusillum</name>
    <dbReference type="NCBI Taxonomy" id="364733"/>
    <lineage>
        <taxon>Eukaryota</taxon>
        <taxon>Fungi</taxon>
        <taxon>Dikarya</taxon>
        <taxon>Ascomycota</taxon>
        <taxon>Pezizomycotina</taxon>
        <taxon>Eurotiomycetes</taxon>
        <taxon>Chaetothyriomycetidae</taxon>
        <taxon>Verrucariales</taxon>
        <taxon>Verrucariaceae</taxon>
        <taxon>Endocarpon</taxon>
    </lineage>
</organism>
<keyword evidence="8" id="KW-0496">Mitochondrion</keyword>
<comment type="similarity">
    <text evidence="2">Belongs to the Tom7 family.</text>
</comment>
<evidence type="ECO:0000256" key="9">
    <source>
        <dbReference type="ARBA" id="ARBA00023136"/>
    </source>
</evidence>
<evidence type="ECO:0000256" key="6">
    <source>
        <dbReference type="ARBA" id="ARBA00022927"/>
    </source>
</evidence>
<evidence type="ECO:0000313" key="10">
    <source>
        <dbReference type="EMBL" id="KAF7507073.1"/>
    </source>
</evidence>
<sequence length="55" mass="6418">MPQLQLSEETKERITKILDISRITLHYGYLPLIIYLGYTRSDPKPTLIRLISPFA</sequence>
<gene>
    <name evidence="10" type="ORF">GJ744_011001</name>
</gene>
<protein>
    <recommendedName>
        <fullName evidence="12">Tom7-domain-containing protein</fullName>
    </recommendedName>
</protein>
<keyword evidence="6" id="KW-0653">Protein transport</keyword>
<keyword evidence="3" id="KW-0813">Transport</keyword>
<keyword evidence="5" id="KW-1000">Mitochondrion outer membrane</keyword>
<dbReference type="InterPro" id="IPR012621">
    <property type="entry name" value="Tom7"/>
</dbReference>